<keyword evidence="2" id="KW-1185">Reference proteome</keyword>
<keyword evidence="1" id="KW-0378">Hydrolase</keyword>
<name>A0ACD3STA0_9BURK</name>
<dbReference type="Proteomes" id="UP000004277">
    <property type="component" value="Unassembled WGS sequence"/>
</dbReference>
<accession>A0ACD3STA0</accession>
<comment type="caution">
    <text evidence="1">The sequence shown here is derived from an EMBL/GenBank/DDBJ whole genome shotgun (WGS) entry which is preliminary data.</text>
</comment>
<evidence type="ECO:0000313" key="2">
    <source>
        <dbReference type="Proteomes" id="UP000004277"/>
    </source>
</evidence>
<sequence length="163" mass="18135">MSSLWKTSVTVAAVIERDGRFLLVEEHTHEGLRLNQPAGHLDPNESLADAVARETLEETAHVFRPTGWLGCYLGRFHSSRTQEDVTYTRFTFVGELGAFDPACPLDDGIVRTVWMTADEVRACPERHRSPLVMACIDDYLAGRRLPLDALYTHPSVLTAPEGA</sequence>
<proteinExistence type="predicted"/>
<organism evidence="1 2">
    <name type="scientific">Imbroritus primus</name>
    <dbReference type="NCBI Taxonomy" id="3058603"/>
    <lineage>
        <taxon>Bacteria</taxon>
        <taxon>Pseudomonadati</taxon>
        <taxon>Pseudomonadota</taxon>
        <taxon>Betaproteobacteria</taxon>
        <taxon>Burkholderiales</taxon>
        <taxon>Burkholderiaceae</taxon>
        <taxon>Imbroritus</taxon>
    </lineage>
</organism>
<evidence type="ECO:0000313" key="1">
    <source>
        <dbReference type="EMBL" id="TMS59485.1"/>
    </source>
</evidence>
<protein>
    <submittedName>
        <fullName evidence="1">NUDIX hydrolase</fullName>
    </submittedName>
</protein>
<dbReference type="EMBL" id="AKCV02000007">
    <property type="protein sequence ID" value="TMS59485.1"/>
    <property type="molecule type" value="Genomic_DNA"/>
</dbReference>
<gene>
    <name evidence="1" type="ORF">MW7_002470</name>
</gene>
<reference evidence="1" key="1">
    <citation type="submission" date="2019-05" db="EMBL/GenBank/DDBJ databases">
        <title>Revised genome assembly of Burkholderiaceae (previously Ralstonia) sp. PBA.</title>
        <authorList>
            <person name="Gan H.M."/>
        </authorList>
    </citation>
    <scope>NUCLEOTIDE SEQUENCE</scope>
    <source>
        <strain evidence="1">PBA</strain>
    </source>
</reference>